<reference evidence="4 5" key="1">
    <citation type="submission" date="2016-04" db="EMBL/GenBank/DDBJ databases">
        <title>Evolutionary innovation and constraint leading to complex multicellularity in the Ascomycota.</title>
        <authorList>
            <person name="Cisse O."/>
            <person name="Nguyen A."/>
            <person name="Hewitt D.A."/>
            <person name="Jedd G."/>
            <person name="Stajich J.E."/>
        </authorList>
    </citation>
    <scope>NUCLEOTIDE SEQUENCE [LARGE SCALE GENOMIC DNA]</scope>
    <source>
        <strain evidence="4 5">DAH-3</strain>
    </source>
</reference>
<dbReference type="PANTHER" id="PTHR13169:SF0">
    <property type="entry name" value="UBIQUITIN-LIKE PROTEIN 3"/>
    <property type="match status" value="1"/>
</dbReference>
<feature type="region of interest" description="Disordered" evidence="1">
    <location>
        <begin position="609"/>
        <end position="633"/>
    </location>
</feature>
<dbReference type="InterPro" id="IPR039540">
    <property type="entry name" value="UBL3-like_ubiquitin_dom"/>
</dbReference>
<dbReference type="Gene3D" id="3.10.20.90">
    <property type="entry name" value="Phosphatidylinositol 3-kinase Catalytic Subunit, Chain A, domain 1"/>
    <property type="match status" value="1"/>
</dbReference>
<keyword evidence="2" id="KW-1133">Transmembrane helix</keyword>
<feature type="transmembrane region" description="Helical" evidence="2">
    <location>
        <begin position="7"/>
        <end position="26"/>
    </location>
</feature>
<dbReference type="Proteomes" id="UP000186594">
    <property type="component" value="Unassembled WGS sequence"/>
</dbReference>
<proteinExistence type="predicted"/>
<evidence type="ECO:0000313" key="5">
    <source>
        <dbReference type="Proteomes" id="UP000186594"/>
    </source>
</evidence>
<keyword evidence="2" id="KW-0812">Transmembrane</keyword>
<dbReference type="Gene3D" id="3.40.50.12780">
    <property type="entry name" value="N-terminal domain of ligase-like"/>
    <property type="match status" value="1"/>
</dbReference>
<organism evidence="4 5">
    <name type="scientific">Neolecta irregularis (strain DAH-3)</name>
    <dbReference type="NCBI Taxonomy" id="1198029"/>
    <lineage>
        <taxon>Eukaryota</taxon>
        <taxon>Fungi</taxon>
        <taxon>Dikarya</taxon>
        <taxon>Ascomycota</taxon>
        <taxon>Taphrinomycotina</taxon>
        <taxon>Neolectales</taxon>
        <taxon>Neolectaceae</taxon>
        <taxon>Neolecta</taxon>
    </lineage>
</organism>
<evidence type="ECO:0000256" key="1">
    <source>
        <dbReference type="SAM" id="MobiDB-lite"/>
    </source>
</evidence>
<keyword evidence="2" id="KW-0472">Membrane</keyword>
<evidence type="ECO:0000256" key="2">
    <source>
        <dbReference type="SAM" id="Phobius"/>
    </source>
</evidence>
<dbReference type="SUPFAM" id="SSF56801">
    <property type="entry name" value="Acetyl-CoA synthetase-like"/>
    <property type="match status" value="1"/>
</dbReference>
<evidence type="ECO:0000259" key="3">
    <source>
        <dbReference type="Pfam" id="PF13881"/>
    </source>
</evidence>
<dbReference type="OMA" id="ADWNIYT"/>
<dbReference type="Pfam" id="PF13881">
    <property type="entry name" value="Rad60-SLD_2"/>
    <property type="match status" value="1"/>
</dbReference>
<sequence length="640" mass="70353">MDITIDILTITVLLLIIGVLFLPTLLEQEYHPLLLAQQSYSSSVRLPTESALYRNRQSPPGQPLVTGLRLQKAYETPRDGDIRDIWELGRQKAISNGSHVVSLRQGKIEHIFGSNLRNARPHAVRIGICLPNNLENFIASMACAQYGFICVPISINGNVSSLIEKSRIEILIIAAGVLSSENFAGAESIQEVIQVDTGSAHMDWTGKMGSIVLSAWSEYLGSPEMECPESFSDIAMETIDAQGVYSFAHQSFAAAVSAQLIALRSSKEYEKSGLMYIEGDLSSSYERVMNLTGVALGATLCLFSSKEVLMNFNISPSIWVISSSLNNSLLGQKPSALQNFFLSRGRMPPKYLCRSSPRILSSSVRLLYIVNQIVSPDQLNCIRANTGARIISCLSVPPMLGPLAQTMMYDYRSCSDVSYGPPTACVELKLFDMKETDNSMNCWGRLAAKGPVALGAPTPDGWLKLDIHGKPGKSMASCDALGSAQVTHSPARFTSPPFDPIPTEMTGSTENDNIPPLIIRFLLVQGSSHNMTLGMDFLEKEKLSDWKDASVSQIKDALWADWPGTWTTQRPPNSSYMRLIFFGSVLEDKVQLRDVKLQTERENTIHLSIKPIDSPKEEHSSKGQPRTGEATPSRCHCILL</sequence>
<gene>
    <name evidence="4" type="ORF">NEOLI_000340</name>
</gene>
<keyword evidence="5" id="KW-1185">Reference proteome</keyword>
<dbReference type="STRING" id="1198029.A0A1U7LVQ7"/>
<name>A0A1U7LVQ7_NEOID</name>
<dbReference type="InterPro" id="IPR042099">
    <property type="entry name" value="ANL_N_sf"/>
</dbReference>
<evidence type="ECO:0000313" key="4">
    <source>
        <dbReference type="EMBL" id="OLL26709.1"/>
    </source>
</evidence>
<dbReference type="InterPro" id="IPR029071">
    <property type="entry name" value="Ubiquitin-like_domsf"/>
</dbReference>
<dbReference type="AlphaFoldDB" id="A0A1U7LVQ7"/>
<dbReference type="SUPFAM" id="SSF54236">
    <property type="entry name" value="Ubiquitin-like"/>
    <property type="match status" value="1"/>
</dbReference>
<feature type="domain" description="UBL3-like ubiquitin" evidence="3">
    <location>
        <begin position="547"/>
        <end position="636"/>
    </location>
</feature>
<comment type="caution">
    <text evidence="4">The sequence shown here is derived from an EMBL/GenBank/DDBJ whole genome shotgun (WGS) entry which is preliminary data.</text>
</comment>
<dbReference type="EMBL" id="LXFE01000152">
    <property type="protein sequence ID" value="OLL26709.1"/>
    <property type="molecule type" value="Genomic_DNA"/>
</dbReference>
<dbReference type="PANTHER" id="PTHR13169">
    <property type="entry name" value="UBIQUITIN-LIKE PROTEIN 3 HCG-1 PROTEIN"/>
    <property type="match status" value="1"/>
</dbReference>
<protein>
    <recommendedName>
        <fullName evidence="3">UBL3-like ubiquitin domain-containing protein</fullName>
    </recommendedName>
</protein>
<accession>A0A1U7LVQ7</accession>
<dbReference type="OrthoDB" id="4138492at2759"/>
<dbReference type="InterPro" id="IPR040015">
    <property type="entry name" value="UBL3-like"/>
</dbReference>